<keyword evidence="6" id="KW-1185">Reference proteome</keyword>
<protein>
    <submittedName>
        <fullName evidence="7">Riboflavin-binding protein</fullName>
    </submittedName>
</protein>
<dbReference type="GeneID" id="106174923"/>
<dbReference type="AlphaFoldDB" id="A0A1S3JP76"/>
<evidence type="ECO:0000256" key="1">
    <source>
        <dbReference type="ARBA" id="ARBA00007932"/>
    </source>
</evidence>
<gene>
    <name evidence="7" type="primary">LOC106174923</name>
</gene>
<dbReference type="InterPro" id="IPR018143">
    <property type="entry name" value="Folate_rcpt-like"/>
</dbReference>
<dbReference type="OrthoDB" id="5982264at2759"/>
<organism evidence="6 7">
    <name type="scientific">Lingula anatina</name>
    <name type="common">Brachiopod</name>
    <name type="synonym">Lingula unguis</name>
    <dbReference type="NCBI Taxonomy" id="7574"/>
    <lineage>
        <taxon>Eukaryota</taxon>
        <taxon>Metazoa</taxon>
        <taxon>Spiralia</taxon>
        <taxon>Lophotrochozoa</taxon>
        <taxon>Brachiopoda</taxon>
        <taxon>Linguliformea</taxon>
        <taxon>Lingulata</taxon>
        <taxon>Lingulida</taxon>
        <taxon>Linguloidea</taxon>
        <taxon>Lingulidae</taxon>
        <taxon>Lingula</taxon>
    </lineage>
</organism>
<sequence>MAIDVKDFLKILVFIVFSSVVAIVGEDLVVETKKTCTYYGGTHVPSPENGLVNCSWYSTNACCKRTEVTSVFGGMYKLARASKKCQNRVNYLMCYFCSPEQHLWYQDQLHVCADFCDSIHFYCKTAMFSGEKIGTSYKNGKEICEGQKFKYVESNTNCFKFDPTVFDTGCSLKSSLITLLLVLGISIWIVH</sequence>
<dbReference type="PANTHER" id="PTHR10517">
    <property type="entry name" value="FOLATE RECEPTOR"/>
    <property type="match status" value="1"/>
</dbReference>
<dbReference type="RefSeq" id="XP_013412152.1">
    <property type="nucleotide sequence ID" value="XM_013556698.1"/>
</dbReference>
<dbReference type="GO" id="GO:0009897">
    <property type="term" value="C:external side of plasma membrane"/>
    <property type="evidence" value="ECO:0007669"/>
    <property type="project" value="TreeGrafter"/>
</dbReference>
<feature type="chain" id="PRO_5010233705" evidence="4">
    <location>
        <begin position="23"/>
        <end position="191"/>
    </location>
</feature>
<proteinExistence type="inferred from homology"/>
<dbReference type="PANTHER" id="PTHR10517:SF28">
    <property type="entry name" value="COILIN"/>
    <property type="match status" value="1"/>
</dbReference>
<dbReference type="Proteomes" id="UP000085678">
    <property type="component" value="Unplaced"/>
</dbReference>
<evidence type="ECO:0000256" key="2">
    <source>
        <dbReference type="ARBA" id="ARBA00022729"/>
    </source>
</evidence>
<dbReference type="KEGG" id="lak:106174923"/>
<accession>A0A1S3JP76</accession>
<comment type="similarity">
    <text evidence="1">Belongs to the folate receptor family.</text>
</comment>
<evidence type="ECO:0000259" key="5">
    <source>
        <dbReference type="Pfam" id="PF03024"/>
    </source>
</evidence>
<evidence type="ECO:0000256" key="4">
    <source>
        <dbReference type="SAM" id="SignalP"/>
    </source>
</evidence>
<keyword evidence="2 4" id="KW-0732">Signal</keyword>
<evidence type="ECO:0000313" key="7">
    <source>
        <dbReference type="RefSeq" id="XP_013412152.1"/>
    </source>
</evidence>
<name>A0A1S3JP76_LINAN</name>
<keyword evidence="3" id="KW-1015">Disulfide bond</keyword>
<feature type="signal peptide" evidence="4">
    <location>
        <begin position="1"/>
        <end position="22"/>
    </location>
</feature>
<dbReference type="InParanoid" id="A0A1S3JP76"/>
<dbReference type="InterPro" id="IPR004269">
    <property type="entry name" value="Folate_rcpt"/>
</dbReference>
<evidence type="ECO:0000256" key="3">
    <source>
        <dbReference type="ARBA" id="ARBA00023157"/>
    </source>
</evidence>
<dbReference type="GO" id="GO:0038023">
    <property type="term" value="F:signaling receptor activity"/>
    <property type="evidence" value="ECO:0007669"/>
    <property type="project" value="TreeGrafter"/>
</dbReference>
<reference evidence="7" key="1">
    <citation type="submission" date="2025-08" db="UniProtKB">
        <authorList>
            <consortium name="RefSeq"/>
        </authorList>
    </citation>
    <scope>IDENTIFICATION</scope>
    <source>
        <tissue evidence="7">Gonads</tissue>
    </source>
</reference>
<feature type="domain" description="Folate receptor-like" evidence="5">
    <location>
        <begin position="41"/>
        <end position="162"/>
    </location>
</feature>
<dbReference type="Pfam" id="PF03024">
    <property type="entry name" value="Folate_rec"/>
    <property type="match status" value="1"/>
</dbReference>
<evidence type="ECO:0000313" key="6">
    <source>
        <dbReference type="Proteomes" id="UP000085678"/>
    </source>
</evidence>